<proteinExistence type="predicted"/>
<comment type="caution">
    <text evidence="1">The sequence shown here is derived from an EMBL/GenBank/DDBJ whole genome shotgun (WGS) entry which is preliminary data.</text>
</comment>
<reference evidence="1" key="1">
    <citation type="journal article" date="2012" name="Science">
        <title>Fermentation, hydrogen, and sulfur metabolism in multiple uncultivated bacterial phyla.</title>
        <authorList>
            <person name="Wrighton K.C."/>
            <person name="Thomas B.C."/>
            <person name="Sharon I."/>
            <person name="Miller C.S."/>
            <person name="Castelle C.J."/>
            <person name="VerBerkmoes N.C."/>
            <person name="Wilkins M.J."/>
            <person name="Hettich R.L."/>
            <person name="Lipton M.S."/>
            <person name="Williams K.H."/>
            <person name="Long P.E."/>
            <person name="Banfield J.F."/>
        </authorList>
    </citation>
    <scope>NUCLEOTIDE SEQUENCE [LARGE SCALE GENOMIC DNA]</scope>
</reference>
<sequence length="134" mass="15946">RDAINRVSTDGKTIFNWSNYENPKPDVAKIIPASKLPADITQIPDDILNWAIECEVTGKPFRIIKKELDFYRKHWFDIPRKHPDERHRTRVELKNPRRLYKRDCMNCWTSINTTYSPEKSEIIYCEDCYNKASI</sequence>
<dbReference type="AlphaFoldDB" id="K2G440"/>
<organism evidence="1">
    <name type="scientific">uncultured bacterium</name>
    <name type="common">gcode 4</name>
    <dbReference type="NCBI Taxonomy" id="1234023"/>
    <lineage>
        <taxon>Bacteria</taxon>
        <taxon>environmental samples</taxon>
    </lineage>
</organism>
<protein>
    <submittedName>
        <fullName evidence="1">Uncharacterized protein</fullName>
    </submittedName>
</protein>
<dbReference type="EMBL" id="AMFJ01000236">
    <property type="protein sequence ID" value="EKE29072.1"/>
    <property type="molecule type" value="Genomic_DNA"/>
</dbReference>
<feature type="non-terminal residue" evidence="1">
    <location>
        <position position="1"/>
    </location>
</feature>
<gene>
    <name evidence="1" type="ORF">ACD_2C00236G0002</name>
</gene>
<name>K2G440_9BACT</name>
<evidence type="ECO:0000313" key="1">
    <source>
        <dbReference type="EMBL" id="EKE29072.1"/>
    </source>
</evidence>
<accession>K2G440</accession>